<dbReference type="EMBL" id="JACOPE010000001">
    <property type="protein sequence ID" value="MBC5684646.1"/>
    <property type="molecule type" value="Genomic_DNA"/>
</dbReference>
<gene>
    <name evidence="1" type="ORF">H8S40_14080</name>
</gene>
<reference evidence="1 2" key="1">
    <citation type="submission" date="2020-08" db="EMBL/GenBank/DDBJ databases">
        <title>Genome public.</title>
        <authorList>
            <person name="Liu C."/>
            <person name="Sun Q."/>
        </authorList>
    </citation>
    <scope>NUCLEOTIDE SEQUENCE [LARGE SCALE GENOMIC DNA]</scope>
    <source>
        <strain evidence="1 2">NSJ-13</strain>
    </source>
</reference>
<proteinExistence type="predicted"/>
<organism evidence="1 2">
    <name type="scientific">Ruminococcus hominis</name>
    <dbReference type="NCBI Taxonomy" id="2763065"/>
    <lineage>
        <taxon>Bacteria</taxon>
        <taxon>Bacillati</taxon>
        <taxon>Bacillota</taxon>
        <taxon>Clostridia</taxon>
        <taxon>Eubacteriales</taxon>
        <taxon>Oscillospiraceae</taxon>
        <taxon>Ruminococcus</taxon>
    </lineage>
</organism>
<keyword evidence="2" id="KW-1185">Reference proteome</keyword>
<comment type="caution">
    <text evidence="1">The sequence shown here is derived from an EMBL/GenBank/DDBJ whole genome shotgun (WGS) entry which is preliminary data.</text>
</comment>
<sequence>MIQQEQNYRVILNNCKGKELEIARYLHIITGMEEHEARKIVSNLPIILFESLDGEVCSYIEEAFDFYGIKYKMEPVDEWYDIPEYPSKQVIALGLMVDYIGQGTDYANIARKYDFKINGNLRKTPFFVKDGLSEKQAVALKQELRNMGMSAQVIRSSSEIQAIKKRSLLGVLFSK</sequence>
<accession>A0ABR7GD36</accession>
<name>A0ABR7GD36_9FIRM</name>
<dbReference type="InterPro" id="IPR014719">
    <property type="entry name" value="Ribosomal_bL12_C/ClpS-like"/>
</dbReference>
<dbReference type="SUPFAM" id="SSF54736">
    <property type="entry name" value="ClpS-like"/>
    <property type="match status" value="1"/>
</dbReference>
<evidence type="ECO:0000313" key="2">
    <source>
        <dbReference type="Proteomes" id="UP000631576"/>
    </source>
</evidence>
<protein>
    <submittedName>
        <fullName evidence="1">Uncharacterized protein</fullName>
    </submittedName>
</protein>
<dbReference type="RefSeq" id="WP_186865450.1">
    <property type="nucleotide sequence ID" value="NZ_JACOPE010000001.1"/>
</dbReference>
<evidence type="ECO:0000313" key="1">
    <source>
        <dbReference type="EMBL" id="MBC5684646.1"/>
    </source>
</evidence>
<dbReference type="Gene3D" id="3.30.1390.10">
    <property type="match status" value="1"/>
</dbReference>
<dbReference type="Proteomes" id="UP000631576">
    <property type="component" value="Unassembled WGS sequence"/>
</dbReference>